<dbReference type="PANTHER" id="PTHR42971">
    <property type="entry name" value="TRNA (CYTIDINE(34)-2'-O)-METHYLTRANSFERASE"/>
    <property type="match status" value="1"/>
</dbReference>
<dbReference type="Proteomes" id="UP001217500">
    <property type="component" value="Chromosome"/>
</dbReference>
<evidence type="ECO:0000256" key="5">
    <source>
        <dbReference type="ARBA" id="ARBA00022694"/>
    </source>
</evidence>
<reference evidence="9" key="1">
    <citation type="submission" date="2023-01" db="EMBL/GenBank/DDBJ databases">
        <title>The genome sequence of Kordiimonadaceae bacterium 6D33.</title>
        <authorList>
            <person name="Liu Y."/>
        </authorList>
    </citation>
    <scope>NUCLEOTIDE SEQUENCE</scope>
    <source>
        <strain evidence="9">6D33</strain>
    </source>
</reference>
<evidence type="ECO:0000256" key="1">
    <source>
        <dbReference type="ARBA" id="ARBA00022490"/>
    </source>
</evidence>
<comment type="catalytic activity">
    <reaction evidence="6">
        <text>5-carboxymethylaminomethyluridine(34) in tRNA(Leu) + S-adenosyl-L-methionine = 5-carboxymethylaminomethyl-2'-O-methyluridine(34) in tRNA(Leu) + S-adenosyl-L-homocysteine + H(+)</text>
        <dbReference type="Rhea" id="RHEA:43088"/>
        <dbReference type="Rhea" id="RHEA-COMP:10333"/>
        <dbReference type="Rhea" id="RHEA-COMP:10334"/>
        <dbReference type="ChEBI" id="CHEBI:15378"/>
        <dbReference type="ChEBI" id="CHEBI:57856"/>
        <dbReference type="ChEBI" id="CHEBI:59789"/>
        <dbReference type="ChEBI" id="CHEBI:74508"/>
        <dbReference type="ChEBI" id="CHEBI:74511"/>
        <dbReference type="EC" id="2.1.1.207"/>
    </reaction>
</comment>
<feature type="domain" description="tRNA/rRNA methyltransferase SpoU type" evidence="8">
    <location>
        <begin position="7"/>
        <end position="144"/>
    </location>
</feature>
<comment type="function">
    <text evidence="6">Methylates the ribose at the nucleotide 34 wobble position in the two leucyl isoacceptors tRNA(Leu)(CmAA) and tRNA(Leu)(cmnm5UmAA). Catalyzes the methyl transfer from S-adenosyl-L-methionine to the 2'-OH of the wobble nucleotide.</text>
</comment>
<feature type="binding site" evidence="6 7">
    <location>
        <position position="83"/>
    </location>
    <ligand>
        <name>S-adenosyl-L-methionine</name>
        <dbReference type="ChEBI" id="CHEBI:59789"/>
    </ligand>
</feature>
<accession>A0AAE9XU80</accession>
<dbReference type="GO" id="GO:0008175">
    <property type="term" value="F:tRNA methyltransferase activity"/>
    <property type="evidence" value="ECO:0007669"/>
    <property type="project" value="UniProtKB-UniRule"/>
</dbReference>
<dbReference type="GO" id="GO:0005737">
    <property type="term" value="C:cytoplasm"/>
    <property type="evidence" value="ECO:0007669"/>
    <property type="project" value="UniProtKB-SubCell"/>
</dbReference>
<feature type="binding site" evidence="6 7">
    <location>
        <position position="133"/>
    </location>
    <ligand>
        <name>S-adenosyl-L-methionine</name>
        <dbReference type="ChEBI" id="CHEBI:59789"/>
    </ligand>
</feature>
<organism evidence="9 10">
    <name type="scientific">Gimibacter soli</name>
    <dbReference type="NCBI Taxonomy" id="3024400"/>
    <lineage>
        <taxon>Bacteria</taxon>
        <taxon>Pseudomonadati</taxon>
        <taxon>Pseudomonadota</taxon>
        <taxon>Alphaproteobacteria</taxon>
        <taxon>Kordiimonadales</taxon>
        <taxon>Temperatibacteraceae</taxon>
        <taxon>Gimibacter</taxon>
    </lineage>
</organism>
<dbReference type="Pfam" id="PF00588">
    <property type="entry name" value="SpoU_methylase"/>
    <property type="match status" value="1"/>
</dbReference>
<proteinExistence type="inferred from homology"/>
<feature type="binding site" evidence="6 7">
    <location>
        <position position="105"/>
    </location>
    <ligand>
        <name>S-adenosyl-L-methionine</name>
        <dbReference type="ChEBI" id="CHEBI:59789"/>
    </ligand>
</feature>
<evidence type="ECO:0000259" key="8">
    <source>
        <dbReference type="Pfam" id="PF00588"/>
    </source>
</evidence>
<dbReference type="EC" id="2.1.1.207" evidence="6"/>
<keyword evidence="5 6" id="KW-0819">tRNA processing</keyword>
<keyword evidence="4 6" id="KW-0949">S-adenosyl-L-methionine</keyword>
<evidence type="ECO:0000313" key="10">
    <source>
        <dbReference type="Proteomes" id="UP001217500"/>
    </source>
</evidence>
<keyword evidence="3 6" id="KW-0808">Transferase</keyword>
<evidence type="ECO:0000313" key="9">
    <source>
        <dbReference type="EMBL" id="WCL53598.1"/>
    </source>
</evidence>
<sequence>MPPDMDIALYEPDLPQNTGTMLRLAACMDVTAHVIEPCGFPFSVKAMRRSLMDYSDHVSLARHESYEAFDAWRKGAGRRLVLLSTKASLPYDEFAFQGDDILMVGRESKGVPDDIAMQADARVLIPMKAGVRSLNVAVSLSMVLGEAMRQTGGYKPFTKGQS</sequence>
<dbReference type="PIRSF" id="PIRSF029256">
    <property type="entry name" value="SpoU_TrmH_prd"/>
    <property type="match status" value="1"/>
</dbReference>
<dbReference type="CDD" id="cd18094">
    <property type="entry name" value="SpoU-like_TrmL"/>
    <property type="match status" value="1"/>
</dbReference>
<keyword evidence="1 6" id="KW-0963">Cytoplasm</keyword>
<comment type="subcellular location">
    <subcellularLocation>
        <location evidence="6">Cytoplasm</location>
    </subcellularLocation>
</comment>
<evidence type="ECO:0000256" key="3">
    <source>
        <dbReference type="ARBA" id="ARBA00022679"/>
    </source>
</evidence>
<comment type="similarity">
    <text evidence="6">Belongs to the class IV-like SAM-binding methyltransferase superfamily. RNA methyltransferase TrmH family. TrmL subfamily.</text>
</comment>
<evidence type="ECO:0000256" key="6">
    <source>
        <dbReference type="HAMAP-Rule" id="MF_01885"/>
    </source>
</evidence>
<dbReference type="AlphaFoldDB" id="A0AAE9XU80"/>
<comment type="subunit">
    <text evidence="6">Homodimer.</text>
</comment>
<evidence type="ECO:0000256" key="4">
    <source>
        <dbReference type="ARBA" id="ARBA00022691"/>
    </source>
</evidence>
<dbReference type="GO" id="GO:0002130">
    <property type="term" value="P:wobble position ribose methylation"/>
    <property type="evidence" value="ECO:0007669"/>
    <property type="project" value="TreeGrafter"/>
</dbReference>
<dbReference type="InterPro" id="IPR029026">
    <property type="entry name" value="tRNA_m1G_MTases_N"/>
</dbReference>
<evidence type="ECO:0000256" key="2">
    <source>
        <dbReference type="ARBA" id="ARBA00022603"/>
    </source>
</evidence>
<dbReference type="GO" id="GO:0008757">
    <property type="term" value="F:S-adenosylmethionine-dependent methyltransferase activity"/>
    <property type="evidence" value="ECO:0007669"/>
    <property type="project" value="UniProtKB-UniRule"/>
</dbReference>
<dbReference type="InterPro" id="IPR001537">
    <property type="entry name" value="SpoU_MeTrfase"/>
</dbReference>
<feature type="binding site" evidence="6 7">
    <location>
        <position position="125"/>
    </location>
    <ligand>
        <name>S-adenosyl-L-methionine</name>
        <dbReference type="ChEBI" id="CHEBI:59789"/>
    </ligand>
</feature>
<dbReference type="EMBL" id="CP116805">
    <property type="protein sequence ID" value="WCL53598.1"/>
    <property type="molecule type" value="Genomic_DNA"/>
</dbReference>
<dbReference type="InterPro" id="IPR016914">
    <property type="entry name" value="TrmL"/>
</dbReference>
<protein>
    <recommendedName>
        <fullName evidence="6">tRNA (cytidine(34)-2'-O)-methyltransferase</fullName>
        <ecNumber evidence="6">2.1.1.207</ecNumber>
    </recommendedName>
    <alternativeName>
        <fullName evidence="6">tRNA (cytidine/uridine-2'-O-)-methyltransferase TrmL</fullName>
    </alternativeName>
</protein>
<gene>
    <name evidence="6" type="primary">trmL</name>
    <name evidence="9" type="ORF">PH603_13750</name>
</gene>
<comment type="catalytic activity">
    <reaction evidence="6">
        <text>cytidine(34) in tRNA + S-adenosyl-L-methionine = 2'-O-methylcytidine(34) in tRNA + S-adenosyl-L-homocysteine + H(+)</text>
        <dbReference type="Rhea" id="RHEA:43084"/>
        <dbReference type="Rhea" id="RHEA-COMP:10331"/>
        <dbReference type="Rhea" id="RHEA-COMP:10332"/>
        <dbReference type="ChEBI" id="CHEBI:15378"/>
        <dbReference type="ChEBI" id="CHEBI:57856"/>
        <dbReference type="ChEBI" id="CHEBI:59789"/>
        <dbReference type="ChEBI" id="CHEBI:74495"/>
        <dbReference type="ChEBI" id="CHEBI:82748"/>
        <dbReference type="EC" id="2.1.1.207"/>
    </reaction>
</comment>
<keyword evidence="10" id="KW-1185">Reference proteome</keyword>
<keyword evidence="2 6" id="KW-0489">Methyltransferase</keyword>
<dbReference type="InterPro" id="IPR029028">
    <property type="entry name" value="Alpha/beta_knot_MTases"/>
</dbReference>
<dbReference type="SUPFAM" id="SSF75217">
    <property type="entry name" value="alpha/beta knot"/>
    <property type="match status" value="1"/>
</dbReference>
<dbReference type="Gene3D" id="3.40.1280.10">
    <property type="match status" value="1"/>
</dbReference>
<dbReference type="KEGG" id="gso:PH603_13750"/>
<dbReference type="HAMAP" id="MF_01885">
    <property type="entry name" value="tRNA_methyltr_TrmL"/>
    <property type="match status" value="1"/>
</dbReference>
<name>A0AAE9XU80_9PROT</name>
<dbReference type="GO" id="GO:0003723">
    <property type="term" value="F:RNA binding"/>
    <property type="evidence" value="ECO:0007669"/>
    <property type="project" value="InterPro"/>
</dbReference>
<evidence type="ECO:0000256" key="7">
    <source>
        <dbReference type="PIRSR" id="PIRSR029256-1"/>
    </source>
</evidence>
<dbReference type="RefSeq" id="WP_289503110.1">
    <property type="nucleotide sequence ID" value="NZ_CP116805.1"/>
</dbReference>
<dbReference type="PANTHER" id="PTHR42971:SF1">
    <property type="entry name" value="TRNA (CYTIDINE(34)-2'-O)-METHYLTRANSFERASE"/>
    <property type="match status" value="1"/>
</dbReference>